<dbReference type="RefSeq" id="WP_344899496.1">
    <property type="nucleotide sequence ID" value="NZ_BAABAS010000015.1"/>
</dbReference>
<dbReference type="Gene3D" id="1.10.260.40">
    <property type="entry name" value="lambda repressor-like DNA-binding domains"/>
    <property type="match status" value="1"/>
</dbReference>
<dbReference type="Pfam" id="PF19054">
    <property type="entry name" value="DUF5753"/>
    <property type="match status" value="1"/>
</dbReference>
<dbReference type="Pfam" id="PF13560">
    <property type="entry name" value="HTH_31"/>
    <property type="match status" value="1"/>
</dbReference>
<dbReference type="CDD" id="cd00093">
    <property type="entry name" value="HTH_XRE"/>
    <property type="match status" value="1"/>
</dbReference>
<dbReference type="EMBL" id="BAABAS010000015">
    <property type="protein sequence ID" value="GAA4235775.1"/>
    <property type="molecule type" value="Genomic_DNA"/>
</dbReference>
<accession>A0ABP8C927</accession>
<dbReference type="SMART" id="SM00530">
    <property type="entry name" value="HTH_XRE"/>
    <property type="match status" value="1"/>
</dbReference>
<name>A0ABP8C927_9ACTN</name>
<dbReference type="InterPro" id="IPR010982">
    <property type="entry name" value="Lambda_DNA-bd_dom_sf"/>
</dbReference>
<evidence type="ECO:0000313" key="2">
    <source>
        <dbReference type="EMBL" id="GAA4235775.1"/>
    </source>
</evidence>
<reference evidence="3" key="1">
    <citation type="journal article" date="2019" name="Int. J. Syst. Evol. Microbiol.">
        <title>The Global Catalogue of Microorganisms (GCM) 10K type strain sequencing project: providing services to taxonomists for standard genome sequencing and annotation.</title>
        <authorList>
            <consortium name="The Broad Institute Genomics Platform"/>
            <consortium name="The Broad Institute Genome Sequencing Center for Infectious Disease"/>
            <person name="Wu L."/>
            <person name="Ma J."/>
        </authorList>
    </citation>
    <scope>NUCLEOTIDE SEQUENCE [LARGE SCALE GENOMIC DNA]</scope>
    <source>
        <strain evidence="3">JCM 17440</strain>
    </source>
</reference>
<gene>
    <name evidence="2" type="ORF">GCM10022254_43790</name>
</gene>
<dbReference type="InterPro" id="IPR043917">
    <property type="entry name" value="DUF5753"/>
</dbReference>
<evidence type="ECO:0000259" key="1">
    <source>
        <dbReference type="PROSITE" id="PS50943"/>
    </source>
</evidence>
<keyword evidence="3" id="KW-1185">Reference proteome</keyword>
<protein>
    <submittedName>
        <fullName evidence="2">Helix-turn-helix transcriptional regulator</fullName>
    </submittedName>
</protein>
<proteinExistence type="predicted"/>
<dbReference type="InterPro" id="IPR001387">
    <property type="entry name" value="Cro/C1-type_HTH"/>
</dbReference>
<organism evidence="2 3">
    <name type="scientific">Actinomadura meridiana</name>
    <dbReference type="NCBI Taxonomy" id="559626"/>
    <lineage>
        <taxon>Bacteria</taxon>
        <taxon>Bacillati</taxon>
        <taxon>Actinomycetota</taxon>
        <taxon>Actinomycetes</taxon>
        <taxon>Streptosporangiales</taxon>
        <taxon>Thermomonosporaceae</taxon>
        <taxon>Actinomadura</taxon>
    </lineage>
</organism>
<comment type="caution">
    <text evidence="2">The sequence shown here is derived from an EMBL/GenBank/DDBJ whole genome shotgun (WGS) entry which is preliminary data.</text>
</comment>
<dbReference type="Proteomes" id="UP001501710">
    <property type="component" value="Unassembled WGS sequence"/>
</dbReference>
<feature type="domain" description="HTH cro/C1-type" evidence="1">
    <location>
        <begin position="21"/>
        <end position="77"/>
    </location>
</feature>
<sequence>MPPKQPTYIPSVRARRLARWLSDYRLQADLSQEAVTARLGWSQAKLSHIERGRNKATPTDVALMLDIYGVVSPEREAVIDLAEKADQRGWWTGYADVFSSPYVALEDEAALIGEWAPQIVPGLLQTPDYTRAIMRAGNLEQTSEREIERRLQARMARQTIITRAESAPRLHVILDESAIRKAIGGPTVMREQLQRLISDANRPNVTIQVLPTSVGENPGLDGSFIILRFAEEEDPDVACTEGLHGVVYLEDQRLVRRCNVAFERLRELALDPQESVALIEATAEQ</sequence>
<dbReference type="SUPFAM" id="SSF47413">
    <property type="entry name" value="lambda repressor-like DNA-binding domains"/>
    <property type="match status" value="1"/>
</dbReference>
<dbReference type="PROSITE" id="PS50943">
    <property type="entry name" value="HTH_CROC1"/>
    <property type="match status" value="1"/>
</dbReference>
<evidence type="ECO:0000313" key="3">
    <source>
        <dbReference type="Proteomes" id="UP001501710"/>
    </source>
</evidence>